<dbReference type="SUPFAM" id="SSF46565">
    <property type="entry name" value="Chaperone J-domain"/>
    <property type="match status" value="1"/>
</dbReference>
<accession>A0A3B0YZ78</accession>
<dbReference type="InterPro" id="IPR021059">
    <property type="entry name" value="DnaJ-related_N"/>
</dbReference>
<protein>
    <recommendedName>
        <fullName evidence="1">J domain-containing protein</fullName>
    </recommendedName>
</protein>
<dbReference type="Pfam" id="PF12339">
    <property type="entry name" value="DNAJ_related"/>
    <property type="match status" value="1"/>
</dbReference>
<evidence type="ECO:0000313" key="2">
    <source>
        <dbReference type="EMBL" id="VAW79519.1"/>
    </source>
</evidence>
<dbReference type="Pfam" id="PF00226">
    <property type="entry name" value="DnaJ"/>
    <property type="match status" value="1"/>
</dbReference>
<gene>
    <name evidence="2" type="ORF">MNBD_GAMMA12-1210</name>
</gene>
<dbReference type="Gene3D" id="1.10.287.110">
    <property type="entry name" value="DnaJ domain"/>
    <property type="match status" value="1"/>
</dbReference>
<dbReference type="InterPro" id="IPR001623">
    <property type="entry name" value="DnaJ_domain"/>
</dbReference>
<dbReference type="CDD" id="cd06257">
    <property type="entry name" value="DnaJ"/>
    <property type="match status" value="1"/>
</dbReference>
<reference evidence="2" key="1">
    <citation type="submission" date="2018-06" db="EMBL/GenBank/DDBJ databases">
        <authorList>
            <person name="Zhirakovskaya E."/>
        </authorList>
    </citation>
    <scope>NUCLEOTIDE SEQUENCE</scope>
</reference>
<feature type="domain" description="J" evidence="1">
    <location>
        <begin position="152"/>
        <end position="203"/>
    </location>
</feature>
<organism evidence="2">
    <name type="scientific">hydrothermal vent metagenome</name>
    <dbReference type="NCBI Taxonomy" id="652676"/>
    <lineage>
        <taxon>unclassified sequences</taxon>
        <taxon>metagenomes</taxon>
        <taxon>ecological metagenomes</taxon>
    </lineage>
</organism>
<sequence length="203" mass="23463">MSKKLSRIFETKEYADFQAKVHSLLLLHTQCLSEYDLLDLLKKDSNFSFIKNIFESNLSLFHSHFILFHCLYSLRITLLQQEAGVLNISAMNIQLQPYADSTIDSLSSLEQADPLQEYYLDHSQLDSVEEKELNNMIDKFWHTLAANEARPAALHTLGLKDPVEDVDIKKMWRKLVMQHHPDRGGDNQTLQSINKAFNILISK</sequence>
<dbReference type="EMBL" id="UOFL01000174">
    <property type="protein sequence ID" value="VAW79519.1"/>
    <property type="molecule type" value="Genomic_DNA"/>
</dbReference>
<dbReference type="PROSITE" id="PS50076">
    <property type="entry name" value="DNAJ_2"/>
    <property type="match status" value="1"/>
</dbReference>
<dbReference type="InterPro" id="IPR036869">
    <property type="entry name" value="J_dom_sf"/>
</dbReference>
<name>A0A3B0YZ78_9ZZZZ</name>
<dbReference type="AlphaFoldDB" id="A0A3B0YZ78"/>
<evidence type="ECO:0000259" key="1">
    <source>
        <dbReference type="PROSITE" id="PS50076"/>
    </source>
</evidence>
<proteinExistence type="predicted"/>